<dbReference type="SMART" id="SM00895">
    <property type="entry name" value="FCD"/>
    <property type="match status" value="1"/>
</dbReference>
<dbReference type="PRINTS" id="PR00035">
    <property type="entry name" value="HTHGNTR"/>
</dbReference>
<dbReference type="PANTHER" id="PTHR43537:SF5">
    <property type="entry name" value="UXU OPERON TRANSCRIPTIONAL REGULATOR"/>
    <property type="match status" value="1"/>
</dbReference>
<gene>
    <name evidence="5" type="ORF">SAMN05443665_1005191</name>
</gene>
<dbReference type="InterPro" id="IPR000524">
    <property type="entry name" value="Tscrpt_reg_HTH_GntR"/>
</dbReference>
<dbReference type="InterPro" id="IPR011711">
    <property type="entry name" value="GntR_C"/>
</dbReference>
<keyword evidence="2" id="KW-0238">DNA-binding</keyword>
<dbReference type="PROSITE" id="PS50949">
    <property type="entry name" value="HTH_GNTR"/>
    <property type="match status" value="1"/>
</dbReference>
<keyword evidence="3" id="KW-0804">Transcription</keyword>
<dbReference type="GO" id="GO:0003700">
    <property type="term" value="F:DNA-binding transcription factor activity"/>
    <property type="evidence" value="ECO:0007669"/>
    <property type="project" value="InterPro"/>
</dbReference>
<dbReference type="CDD" id="cd07377">
    <property type="entry name" value="WHTH_GntR"/>
    <property type="match status" value="1"/>
</dbReference>
<keyword evidence="1" id="KW-0805">Transcription regulation</keyword>
<dbReference type="Pfam" id="PF07729">
    <property type="entry name" value="FCD"/>
    <property type="match status" value="1"/>
</dbReference>
<sequence>MEDTGTPEPRAQMRQPRVADLLADTLRARILSGELPDGSLLPKQSDLLEEFGVSKLAAREALRILETEGLITVRRGNTGGSVVHAPKRDSVAYMLALVLESRQAALPDVGFALQQIEPFCAALCAQRPDRHTAVVPELRRAHESLVHAVETGDEKRATPASREFHEAIVRLCGNETLFVVAGALETLWTAQERDWSEHATRAGFFPEPALRRQALDEHAQALALIEEGDAEGVARLLRGHLQTAQKYPMTGVSEDQRVQATLLRPLVQPAEHA</sequence>
<dbReference type="PANTHER" id="PTHR43537">
    <property type="entry name" value="TRANSCRIPTIONAL REGULATOR, GNTR FAMILY"/>
    <property type="match status" value="1"/>
</dbReference>
<dbReference type="Proteomes" id="UP000198318">
    <property type="component" value="Unassembled WGS sequence"/>
</dbReference>
<feature type="domain" description="HTH gntR-type" evidence="4">
    <location>
        <begin position="16"/>
        <end position="86"/>
    </location>
</feature>
<evidence type="ECO:0000256" key="1">
    <source>
        <dbReference type="ARBA" id="ARBA00023015"/>
    </source>
</evidence>
<protein>
    <submittedName>
        <fullName evidence="5">Transcriptional regulator, GntR family</fullName>
    </submittedName>
</protein>
<dbReference type="Gene3D" id="1.10.10.10">
    <property type="entry name" value="Winged helix-like DNA-binding domain superfamily/Winged helix DNA-binding domain"/>
    <property type="match status" value="1"/>
</dbReference>
<dbReference type="GO" id="GO:0003677">
    <property type="term" value="F:DNA binding"/>
    <property type="evidence" value="ECO:0007669"/>
    <property type="project" value="UniProtKB-KW"/>
</dbReference>
<dbReference type="Pfam" id="PF00392">
    <property type="entry name" value="GntR"/>
    <property type="match status" value="1"/>
</dbReference>
<dbReference type="RefSeq" id="WP_218826577.1">
    <property type="nucleotide sequence ID" value="NZ_FZOR01000005.1"/>
</dbReference>
<proteinExistence type="predicted"/>
<organism evidence="5 6">
    <name type="scientific">Actinomadura meyerae</name>
    <dbReference type="NCBI Taxonomy" id="240840"/>
    <lineage>
        <taxon>Bacteria</taxon>
        <taxon>Bacillati</taxon>
        <taxon>Actinomycetota</taxon>
        <taxon>Actinomycetes</taxon>
        <taxon>Streptosporangiales</taxon>
        <taxon>Thermomonosporaceae</taxon>
        <taxon>Actinomadura</taxon>
    </lineage>
</organism>
<keyword evidence="6" id="KW-1185">Reference proteome</keyword>
<dbReference type="SUPFAM" id="SSF48008">
    <property type="entry name" value="GntR ligand-binding domain-like"/>
    <property type="match status" value="1"/>
</dbReference>
<dbReference type="InterPro" id="IPR036388">
    <property type="entry name" value="WH-like_DNA-bd_sf"/>
</dbReference>
<evidence type="ECO:0000313" key="6">
    <source>
        <dbReference type="Proteomes" id="UP000198318"/>
    </source>
</evidence>
<dbReference type="EMBL" id="FZOR01000005">
    <property type="protein sequence ID" value="SNS52520.1"/>
    <property type="molecule type" value="Genomic_DNA"/>
</dbReference>
<dbReference type="Gene3D" id="1.20.120.530">
    <property type="entry name" value="GntR ligand-binding domain-like"/>
    <property type="match status" value="1"/>
</dbReference>
<dbReference type="InterPro" id="IPR036390">
    <property type="entry name" value="WH_DNA-bd_sf"/>
</dbReference>
<name>A0A239F645_9ACTN</name>
<evidence type="ECO:0000313" key="5">
    <source>
        <dbReference type="EMBL" id="SNS52520.1"/>
    </source>
</evidence>
<dbReference type="SUPFAM" id="SSF46785">
    <property type="entry name" value="Winged helix' DNA-binding domain"/>
    <property type="match status" value="1"/>
</dbReference>
<reference evidence="5 6" key="1">
    <citation type="submission" date="2017-06" db="EMBL/GenBank/DDBJ databases">
        <authorList>
            <person name="Kim H.J."/>
            <person name="Triplett B.A."/>
        </authorList>
    </citation>
    <scope>NUCLEOTIDE SEQUENCE [LARGE SCALE GENOMIC DNA]</scope>
    <source>
        <strain evidence="5 6">DSM 44715</strain>
    </source>
</reference>
<evidence type="ECO:0000259" key="4">
    <source>
        <dbReference type="PROSITE" id="PS50949"/>
    </source>
</evidence>
<dbReference type="AlphaFoldDB" id="A0A239F645"/>
<dbReference type="SMART" id="SM00345">
    <property type="entry name" value="HTH_GNTR"/>
    <property type="match status" value="1"/>
</dbReference>
<accession>A0A239F645</accession>
<evidence type="ECO:0000256" key="3">
    <source>
        <dbReference type="ARBA" id="ARBA00023163"/>
    </source>
</evidence>
<evidence type="ECO:0000256" key="2">
    <source>
        <dbReference type="ARBA" id="ARBA00023125"/>
    </source>
</evidence>
<dbReference type="InterPro" id="IPR008920">
    <property type="entry name" value="TF_FadR/GntR_C"/>
</dbReference>